<feature type="region of interest" description="Disordered" evidence="1">
    <location>
        <begin position="48"/>
        <end position="69"/>
    </location>
</feature>
<evidence type="ECO:0008006" key="5">
    <source>
        <dbReference type="Google" id="ProtNLM"/>
    </source>
</evidence>
<proteinExistence type="predicted"/>
<dbReference type="OrthoDB" id="965798at2"/>
<dbReference type="KEGG" id="cprv:CYPRO_2943"/>
<evidence type="ECO:0000256" key="1">
    <source>
        <dbReference type="SAM" id="MobiDB-lite"/>
    </source>
</evidence>
<dbReference type="EMBL" id="CP027806">
    <property type="protein sequence ID" value="AXJ02180.1"/>
    <property type="molecule type" value="Genomic_DNA"/>
</dbReference>
<name>A0A345UNX8_9BACT</name>
<evidence type="ECO:0000313" key="4">
    <source>
        <dbReference type="Proteomes" id="UP000254808"/>
    </source>
</evidence>
<feature type="transmembrane region" description="Helical" evidence="2">
    <location>
        <begin position="14"/>
        <end position="35"/>
    </location>
</feature>
<reference evidence="3 4" key="1">
    <citation type="submission" date="2018-03" db="EMBL/GenBank/DDBJ databases">
        <title>Phenotypic and genomic properties of Cyclonatronum proteinivorum gen. nov., sp. nov., a haloalkaliphilic bacteroidete from soda lakes possessing Na+-translocating rhodopsin.</title>
        <authorList>
            <person name="Toshchakov S.V."/>
            <person name="Korzhenkov A."/>
            <person name="Samarov N.I."/>
            <person name="Kublanov I.V."/>
            <person name="Muntyan M.S."/>
            <person name="Sorokin D.Y."/>
        </authorList>
    </citation>
    <scope>NUCLEOTIDE SEQUENCE [LARGE SCALE GENOMIC DNA]</scope>
    <source>
        <strain evidence="3 4">Omega</strain>
    </source>
</reference>
<dbReference type="AlphaFoldDB" id="A0A345UNX8"/>
<keyword evidence="2" id="KW-0472">Membrane</keyword>
<keyword evidence="2" id="KW-1133">Transmembrane helix</keyword>
<keyword evidence="2" id="KW-0812">Transmembrane</keyword>
<evidence type="ECO:0000313" key="3">
    <source>
        <dbReference type="EMBL" id="AXJ02180.1"/>
    </source>
</evidence>
<sequence length="69" mass="8086">MRRDVLETIQGIEIFPLISLVIFVGFFILMLTYVFSMSKNKVEELENMPLRPDSDEDDIFTADSKEKRN</sequence>
<keyword evidence="4" id="KW-1185">Reference proteome</keyword>
<dbReference type="Proteomes" id="UP000254808">
    <property type="component" value="Chromosome"/>
</dbReference>
<organism evidence="3 4">
    <name type="scientific">Cyclonatronum proteinivorum</name>
    <dbReference type="NCBI Taxonomy" id="1457365"/>
    <lineage>
        <taxon>Bacteria</taxon>
        <taxon>Pseudomonadati</taxon>
        <taxon>Balneolota</taxon>
        <taxon>Balneolia</taxon>
        <taxon>Balneolales</taxon>
        <taxon>Cyclonatronaceae</taxon>
        <taxon>Cyclonatronum</taxon>
    </lineage>
</organism>
<accession>A0A345UNX8</accession>
<dbReference type="RefSeq" id="WP_114985301.1">
    <property type="nucleotide sequence ID" value="NZ_CP027806.1"/>
</dbReference>
<gene>
    <name evidence="3" type="ORF">CYPRO_2943</name>
</gene>
<protein>
    <recommendedName>
        <fullName evidence="5">Cbb3-type cytochrome oxidase component FixQ</fullName>
    </recommendedName>
</protein>
<evidence type="ECO:0000256" key="2">
    <source>
        <dbReference type="SAM" id="Phobius"/>
    </source>
</evidence>